<keyword evidence="3" id="KW-1185">Reference proteome</keyword>
<feature type="compositionally biased region" description="Low complexity" evidence="1">
    <location>
        <begin position="32"/>
        <end position="44"/>
    </location>
</feature>
<evidence type="ECO:0000256" key="1">
    <source>
        <dbReference type="SAM" id="MobiDB-lite"/>
    </source>
</evidence>
<proteinExistence type="predicted"/>
<protein>
    <submittedName>
        <fullName evidence="2">Uncharacterized protein</fullName>
    </submittedName>
</protein>
<feature type="compositionally biased region" description="Low complexity" evidence="1">
    <location>
        <begin position="553"/>
        <end position="564"/>
    </location>
</feature>
<evidence type="ECO:0000313" key="2">
    <source>
        <dbReference type="EMBL" id="KAH7973185.1"/>
    </source>
</evidence>
<sequence>MKKPKSSPAKAGPASTPKRRSGKSTPSKLGRSTPPNSSNESSPRNVHDESYSQAPVDLDNLIVDELLCSQDVVNSDVIWDCSSPRSRLVPAPGGSDVESLVKLFRTKPQEIKPIPSAFSIIDTNFVKTSGKAPTPRRKKGNGKKAASAASAKAVMDQMQELWDMVQQSKKNGFGLAAAASMLQARSHRNGDAAKKVRADTVPQTDTASTVAAAEAPTEESAAIVVVEEEEDYDMWLMGDDSILVAATQEIDVSSPARKCSKTPTRGNRPQLPSVGCGAACITDTNSPAVRKTPPSASPVHRQEGHSTPNWHMGATRKSPRLSMLSVKRTPSPLRASSAKTRKSSELVNHAEPVNPSEVPAIQSSSRTSSTDLLFDDDDEDELLDQICCTYEQQQQVDAKTAAGASASSSKTSTLSTVTPTRSTTLTSHSVTVVSSIASKSSTTLSSKAETPKAMVIKSCLSATSVRQVDQPKGGPKNVPIPARPSSSLRATVSVSALNQSSNSTTKPGFSALSNTTNQPKPGSTHTGSFQQPRVMLERCVATSVKAPPHGKGPSSSSAPVSTASKPCLSTKSPSERPSLGTVRPQSALVKTLSRSTDAALDFDDDDSDLATPEVMSWLEEVESQPVQVKRCTPEEIAKKRAEALRRRRLREQESNKWKGRLRMSK</sequence>
<feature type="compositionally biased region" description="Low complexity" evidence="1">
    <location>
        <begin position="1"/>
        <end position="16"/>
    </location>
</feature>
<feature type="region of interest" description="Disordered" evidence="1">
    <location>
        <begin position="544"/>
        <end position="587"/>
    </location>
</feature>
<feature type="compositionally biased region" description="Polar residues" evidence="1">
    <location>
        <begin position="484"/>
        <end position="531"/>
    </location>
</feature>
<name>A0A9D4T6D8_RHISA</name>
<feature type="region of interest" description="Disordered" evidence="1">
    <location>
        <begin position="287"/>
        <end position="347"/>
    </location>
</feature>
<evidence type="ECO:0000313" key="3">
    <source>
        <dbReference type="Proteomes" id="UP000821837"/>
    </source>
</evidence>
<feature type="region of interest" description="Disordered" evidence="1">
    <location>
        <begin position="465"/>
        <end position="532"/>
    </location>
</feature>
<reference evidence="2" key="2">
    <citation type="submission" date="2021-09" db="EMBL/GenBank/DDBJ databases">
        <authorList>
            <person name="Jia N."/>
            <person name="Wang J."/>
            <person name="Shi W."/>
            <person name="Du L."/>
            <person name="Sun Y."/>
            <person name="Zhan W."/>
            <person name="Jiang J."/>
            <person name="Wang Q."/>
            <person name="Zhang B."/>
            <person name="Ji P."/>
            <person name="Sakyi L.B."/>
            <person name="Cui X."/>
            <person name="Yuan T."/>
            <person name="Jiang B."/>
            <person name="Yang W."/>
            <person name="Lam T.T.-Y."/>
            <person name="Chang Q."/>
            <person name="Ding S."/>
            <person name="Wang X."/>
            <person name="Zhu J."/>
            <person name="Ruan X."/>
            <person name="Zhao L."/>
            <person name="Wei J."/>
            <person name="Que T."/>
            <person name="Du C."/>
            <person name="Cheng J."/>
            <person name="Dai P."/>
            <person name="Han X."/>
            <person name="Huang E."/>
            <person name="Gao Y."/>
            <person name="Liu J."/>
            <person name="Shao H."/>
            <person name="Ye R."/>
            <person name="Li L."/>
            <person name="Wei W."/>
            <person name="Wang X."/>
            <person name="Wang C."/>
            <person name="Huo Q."/>
            <person name="Li W."/>
            <person name="Guo W."/>
            <person name="Chen H."/>
            <person name="Chen S."/>
            <person name="Zhou L."/>
            <person name="Zhou L."/>
            <person name="Ni X."/>
            <person name="Tian J."/>
            <person name="Zhou Y."/>
            <person name="Sheng Y."/>
            <person name="Liu T."/>
            <person name="Pan Y."/>
            <person name="Xia L."/>
            <person name="Li J."/>
            <person name="Zhao F."/>
            <person name="Cao W."/>
        </authorList>
    </citation>
    <scope>NUCLEOTIDE SEQUENCE</scope>
    <source>
        <strain evidence="2">Rsan-2018</strain>
        <tissue evidence="2">Larvae</tissue>
    </source>
</reference>
<dbReference type="VEuPathDB" id="VectorBase:RSAN_039726"/>
<reference evidence="2" key="1">
    <citation type="journal article" date="2020" name="Cell">
        <title>Large-Scale Comparative Analyses of Tick Genomes Elucidate Their Genetic Diversity and Vector Capacities.</title>
        <authorList>
            <consortium name="Tick Genome and Microbiome Consortium (TIGMIC)"/>
            <person name="Jia N."/>
            <person name="Wang J."/>
            <person name="Shi W."/>
            <person name="Du L."/>
            <person name="Sun Y."/>
            <person name="Zhan W."/>
            <person name="Jiang J.F."/>
            <person name="Wang Q."/>
            <person name="Zhang B."/>
            <person name="Ji P."/>
            <person name="Bell-Sakyi L."/>
            <person name="Cui X.M."/>
            <person name="Yuan T.T."/>
            <person name="Jiang B.G."/>
            <person name="Yang W.F."/>
            <person name="Lam T.T."/>
            <person name="Chang Q.C."/>
            <person name="Ding S.J."/>
            <person name="Wang X.J."/>
            <person name="Zhu J.G."/>
            <person name="Ruan X.D."/>
            <person name="Zhao L."/>
            <person name="Wei J.T."/>
            <person name="Ye R.Z."/>
            <person name="Que T.C."/>
            <person name="Du C.H."/>
            <person name="Zhou Y.H."/>
            <person name="Cheng J.X."/>
            <person name="Dai P.F."/>
            <person name="Guo W.B."/>
            <person name="Han X.H."/>
            <person name="Huang E.J."/>
            <person name="Li L.F."/>
            <person name="Wei W."/>
            <person name="Gao Y.C."/>
            <person name="Liu J.Z."/>
            <person name="Shao H.Z."/>
            <person name="Wang X."/>
            <person name="Wang C.C."/>
            <person name="Yang T.C."/>
            <person name="Huo Q.B."/>
            <person name="Li W."/>
            <person name="Chen H.Y."/>
            <person name="Chen S.E."/>
            <person name="Zhou L.G."/>
            <person name="Ni X.B."/>
            <person name="Tian J.H."/>
            <person name="Sheng Y."/>
            <person name="Liu T."/>
            <person name="Pan Y.S."/>
            <person name="Xia L.Y."/>
            <person name="Li J."/>
            <person name="Zhao F."/>
            <person name="Cao W.C."/>
        </authorList>
    </citation>
    <scope>NUCLEOTIDE SEQUENCE</scope>
    <source>
        <strain evidence="2">Rsan-2018</strain>
    </source>
</reference>
<dbReference type="EMBL" id="JABSTV010001247">
    <property type="protein sequence ID" value="KAH7973185.1"/>
    <property type="molecule type" value="Genomic_DNA"/>
</dbReference>
<accession>A0A9D4T6D8</accession>
<gene>
    <name evidence="2" type="ORF">HPB52_022744</name>
</gene>
<dbReference type="AlphaFoldDB" id="A0A9D4T6D8"/>
<feature type="region of interest" description="Disordered" evidence="1">
    <location>
        <begin position="127"/>
        <end position="146"/>
    </location>
</feature>
<dbReference type="Proteomes" id="UP000821837">
    <property type="component" value="Chromosome 11"/>
</dbReference>
<feature type="region of interest" description="Disordered" evidence="1">
    <location>
        <begin position="1"/>
        <end position="53"/>
    </location>
</feature>
<comment type="caution">
    <text evidence="2">The sequence shown here is derived from an EMBL/GenBank/DDBJ whole genome shotgun (WGS) entry which is preliminary data.</text>
</comment>
<organism evidence="2 3">
    <name type="scientific">Rhipicephalus sanguineus</name>
    <name type="common">Brown dog tick</name>
    <name type="synonym">Ixodes sanguineus</name>
    <dbReference type="NCBI Taxonomy" id="34632"/>
    <lineage>
        <taxon>Eukaryota</taxon>
        <taxon>Metazoa</taxon>
        <taxon>Ecdysozoa</taxon>
        <taxon>Arthropoda</taxon>
        <taxon>Chelicerata</taxon>
        <taxon>Arachnida</taxon>
        <taxon>Acari</taxon>
        <taxon>Parasitiformes</taxon>
        <taxon>Ixodida</taxon>
        <taxon>Ixodoidea</taxon>
        <taxon>Ixodidae</taxon>
        <taxon>Rhipicephalinae</taxon>
        <taxon>Rhipicephalus</taxon>
        <taxon>Rhipicephalus</taxon>
    </lineage>
</organism>